<evidence type="ECO:0000313" key="6">
    <source>
        <dbReference type="EMBL" id="KAG2204583.1"/>
    </source>
</evidence>
<keyword evidence="2" id="KW-0378">Hydrolase</keyword>
<dbReference type="Proteomes" id="UP000603453">
    <property type="component" value="Unassembled WGS sequence"/>
</dbReference>
<dbReference type="InterPro" id="IPR000757">
    <property type="entry name" value="Beta-glucanase-like"/>
</dbReference>
<evidence type="ECO:0000259" key="5">
    <source>
        <dbReference type="PROSITE" id="PS51762"/>
    </source>
</evidence>
<accession>A0A8H7R7A4</accession>
<name>A0A8H7R7A4_9FUNG</name>
<dbReference type="AlphaFoldDB" id="A0A8H7R7A4"/>
<keyword evidence="1 4" id="KW-0732">Signal</keyword>
<comment type="caution">
    <text evidence="6">The sequence shown here is derived from an EMBL/GenBank/DDBJ whole genome shotgun (WGS) entry which is preliminary data.</text>
</comment>
<reference evidence="6" key="1">
    <citation type="submission" date="2020-12" db="EMBL/GenBank/DDBJ databases">
        <title>Metabolic potential, ecology and presence of endohyphal bacteria is reflected in genomic diversity of Mucoromycotina.</title>
        <authorList>
            <person name="Muszewska A."/>
            <person name="Okrasinska A."/>
            <person name="Steczkiewicz K."/>
            <person name="Drgas O."/>
            <person name="Orlowska M."/>
            <person name="Perlinska-Lenart U."/>
            <person name="Aleksandrzak-Piekarczyk T."/>
            <person name="Szatraj K."/>
            <person name="Zielenkiewicz U."/>
            <person name="Pilsyk S."/>
            <person name="Malc E."/>
            <person name="Mieczkowski P."/>
            <person name="Kruszewska J.S."/>
            <person name="Biernat P."/>
            <person name="Pawlowska J."/>
        </authorList>
    </citation>
    <scope>NUCLEOTIDE SEQUENCE</scope>
    <source>
        <strain evidence="6">WA0000017839</strain>
    </source>
</reference>
<sequence length="275" mass="30556">MLIPFTSIGLVAIFSSLVQAHFIAPDKLQRRAELQKCSNSDSKFQNSLDGWILERGSTADNYEFAPDGGLVMKITAPEKHQRLFDNSSIENLPYNKYEGKGFTFNATSYMQYGKFSAKLKSANVPGAVTAVILIADNGDEIDFEILTGGDQTITSNYFWGQKIVYGVNGRTIDPPALPACDQFYTYGIDWSPDRIIWTIDGKEIRTETRKQANGAYPTGAARVQIGLWDGSGVSGTAQWARGPINWDERKNEDIRAYVKDVTIECSPKTNKVTKK</sequence>
<feature type="signal peptide" evidence="4">
    <location>
        <begin position="1"/>
        <end position="20"/>
    </location>
</feature>
<gene>
    <name evidence="6" type="ORF">INT47_012642</name>
</gene>
<keyword evidence="3" id="KW-0326">Glycosidase</keyword>
<feature type="chain" id="PRO_5034031287" description="GH16 domain-containing protein" evidence="4">
    <location>
        <begin position="21"/>
        <end position="275"/>
    </location>
</feature>
<keyword evidence="7" id="KW-1185">Reference proteome</keyword>
<dbReference type="Pfam" id="PF00722">
    <property type="entry name" value="Glyco_hydro_16"/>
    <property type="match status" value="1"/>
</dbReference>
<dbReference type="GO" id="GO:0005975">
    <property type="term" value="P:carbohydrate metabolic process"/>
    <property type="evidence" value="ECO:0007669"/>
    <property type="project" value="InterPro"/>
</dbReference>
<organism evidence="6 7">
    <name type="scientific">Mucor saturninus</name>
    <dbReference type="NCBI Taxonomy" id="64648"/>
    <lineage>
        <taxon>Eukaryota</taxon>
        <taxon>Fungi</taxon>
        <taxon>Fungi incertae sedis</taxon>
        <taxon>Mucoromycota</taxon>
        <taxon>Mucoromycotina</taxon>
        <taxon>Mucoromycetes</taxon>
        <taxon>Mucorales</taxon>
        <taxon>Mucorineae</taxon>
        <taxon>Mucoraceae</taxon>
        <taxon>Mucor</taxon>
    </lineage>
</organism>
<dbReference type="GO" id="GO:0016757">
    <property type="term" value="F:glycosyltransferase activity"/>
    <property type="evidence" value="ECO:0007669"/>
    <property type="project" value="TreeGrafter"/>
</dbReference>
<dbReference type="OrthoDB" id="4781at2759"/>
<dbReference type="GO" id="GO:0004553">
    <property type="term" value="F:hydrolase activity, hydrolyzing O-glycosyl compounds"/>
    <property type="evidence" value="ECO:0007669"/>
    <property type="project" value="InterPro"/>
</dbReference>
<evidence type="ECO:0000256" key="1">
    <source>
        <dbReference type="ARBA" id="ARBA00022729"/>
    </source>
</evidence>
<dbReference type="InterPro" id="IPR013320">
    <property type="entry name" value="ConA-like_dom_sf"/>
</dbReference>
<dbReference type="GO" id="GO:0031505">
    <property type="term" value="P:fungal-type cell wall organization"/>
    <property type="evidence" value="ECO:0007669"/>
    <property type="project" value="TreeGrafter"/>
</dbReference>
<evidence type="ECO:0000256" key="2">
    <source>
        <dbReference type="ARBA" id="ARBA00022801"/>
    </source>
</evidence>
<dbReference type="GO" id="GO:0009277">
    <property type="term" value="C:fungal-type cell wall"/>
    <property type="evidence" value="ECO:0007669"/>
    <property type="project" value="TreeGrafter"/>
</dbReference>
<evidence type="ECO:0000256" key="4">
    <source>
        <dbReference type="SAM" id="SignalP"/>
    </source>
</evidence>
<proteinExistence type="predicted"/>
<protein>
    <recommendedName>
        <fullName evidence="5">GH16 domain-containing protein</fullName>
    </recommendedName>
</protein>
<dbReference type="PANTHER" id="PTHR10963">
    <property type="entry name" value="GLYCOSYL HYDROLASE-RELATED"/>
    <property type="match status" value="1"/>
</dbReference>
<dbReference type="EMBL" id="JAEPRD010000043">
    <property type="protein sequence ID" value="KAG2204583.1"/>
    <property type="molecule type" value="Genomic_DNA"/>
</dbReference>
<feature type="domain" description="GH16" evidence="5">
    <location>
        <begin position="17"/>
        <end position="248"/>
    </location>
</feature>
<dbReference type="PROSITE" id="PS51762">
    <property type="entry name" value="GH16_2"/>
    <property type="match status" value="1"/>
</dbReference>
<dbReference type="Gene3D" id="2.60.120.200">
    <property type="match status" value="1"/>
</dbReference>
<dbReference type="PANTHER" id="PTHR10963:SF22">
    <property type="entry name" value="GLYCOSIDASE CRH2-RELATED"/>
    <property type="match status" value="1"/>
</dbReference>
<evidence type="ECO:0000256" key="3">
    <source>
        <dbReference type="ARBA" id="ARBA00023295"/>
    </source>
</evidence>
<dbReference type="SUPFAM" id="SSF49899">
    <property type="entry name" value="Concanavalin A-like lectins/glucanases"/>
    <property type="match status" value="1"/>
</dbReference>
<dbReference type="InterPro" id="IPR050546">
    <property type="entry name" value="Glycosyl_Hydrlase_16"/>
</dbReference>
<evidence type="ECO:0000313" key="7">
    <source>
        <dbReference type="Proteomes" id="UP000603453"/>
    </source>
</evidence>